<evidence type="ECO:0008006" key="10">
    <source>
        <dbReference type="Google" id="ProtNLM"/>
    </source>
</evidence>
<dbReference type="Proteomes" id="UP001225605">
    <property type="component" value="Unassembled WGS sequence"/>
</dbReference>
<dbReference type="PANTHER" id="PTHR36834">
    <property type="entry name" value="MEMBRANE PROTEIN-RELATED"/>
    <property type="match status" value="1"/>
</dbReference>
<feature type="transmembrane region" description="Helical" evidence="5">
    <location>
        <begin position="135"/>
        <end position="154"/>
    </location>
</feature>
<dbReference type="PANTHER" id="PTHR36834:SF1">
    <property type="entry name" value="INTEGRAL MEMBRANE PROTEIN"/>
    <property type="match status" value="1"/>
</dbReference>
<accession>A0ABU0X050</accession>
<dbReference type="Pfam" id="PF06271">
    <property type="entry name" value="RDD"/>
    <property type="match status" value="1"/>
</dbReference>
<comment type="caution">
    <text evidence="8">The sequence shown here is derived from an EMBL/GenBank/DDBJ whole genome shotgun (WGS) entry which is preliminary data.</text>
</comment>
<feature type="domain" description="VanZ-like" evidence="6">
    <location>
        <begin position="52"/>
        <end position="190"/>
    </location>
</feature>
<keyword evidence="4 5" id="KW-0472">Membrane</keyword>
<dbReference type="EMBL" id="NSDM01000006">
    <property type="protein sequence ID" value="MDQ2585504.1"/>
    <property type="molecule type" value="Genomic_DNA"/>
</dbReference>
<evidence type="ECO:0000256" key="3">
    <source>
        <dbReference type="ARBA" id="ARBA00022989"/>
    </source>
</evidence>
<dbReference type="InterPro" id="IPR053150">
    <property type="entry name" value="Teicoplanin_resist-assoc"/>
</dbReference>
<dbReference type="Pfam" id="PF04892">
    <property type="entry name" value="VanZ"/>
    <property type="match status" value="1"/>
</dbReference>
<feature type="transmembrane region" description="Helical" evidence="5">
    <location>
        <begin position="110"/>
        <end position="128"/>
    </location>
</feature>
<dbReference type="InterPro" id="IPR010432">
    <property type="entry name" value="RDD"/>
</dbReference>
<evidence type="ECO:0000259" key="7">
    <source>
        <dbReference type="Pfam" id="PF06271"/>
    </source>
</evidence>
<dbReference type="InterPro" id="IPR006976">
    <property type="entry name" value="VanZ-like"/>
</dbReference>
<feature type="transmembrane region" description="Helical" evidence="5">
    <location>
        <begin position="240"/>
        <end position="262"/>
    </location>
</feature>
<keyword evidence="9" id="KW-1185">Reference proteome</keyword>
<proteinExistence type="predicted"/>
<sequence length="366" mass="39469">MDMLSSYLEPARAGFLTFIGVGALILVPLVALHYWRFGRVEPRRAFVLYGLLAYGLVALALIFLPFPDPGAVCRGETMLSTRPFQWVTDMRNNMAANGRSGLQAMATSQAFVQQAFNVALFVPLGIVLRRAYRRGPLAAVAIGLGVSLAVEVVQYTGNLGIFPCPYRIADVDDLISNTAGSLVGWMVAPVALVVPAVPAAEDSAALPGAVGVPRRVAGLAVDLLAVVLVAKFLLPPDLVWSLAFTAVLRVVLPAVTGGWTPGGWLMRYRLRRADGSWGNPLRLAGRELLGVTGLFAYAVFLSPRWDTWWQFGLDVLVIAVVLVGTFVVPVFRRDQLGWHDWIAGTRPVAVLRSPARGPEDRASVGV</sequence>
<feature type="transmembrane region" description="Helical" evidence="5">
    <location>
        <begin position="46"/>
        <end position="66"/>
    </location>
</feature>
<protein>
    <recommendedName>
        <fullName evidence="10">Glycopeptide antibiotics resistance protein</fullName>
    </recommendedName>
</protein>
<evidence type="ECO:0000256" key="1">
    <source>
        <dbReference type="ARBA" id="ARBA00004141"/>
    </source>
</evidence>
<reference evidence="8 9" key="1">
    <citation type="submission" date="2017-06" db="EMBL/GenBank/DDBJ databases">
        <title>Cultured bacterium strain Saccharothrix yanglingensis Hhs.015.</title>
        <authorList>
            <person name="Xia Y."/>
        </authorList>
    </citation>
    <scope>NUCLEOTIDE SEQUENCE [LARGE SCALE GENOMIC DNA]</scope>
    <source>
        <strain evidence="8 9">Hhs.015</strain>
    </source>
</reference>
<evidence type="ECO:0000313" key="9">
    <source>
        <dbReference type="Proteomes" id="UP001225605"/>
    </source>
</evidence>
<feature type="transmembrane region" description="Helical" evidence="5">
    <location>
        <begin position="12"/>
        <end position="34"/>
    </location>
</feature>
<gene>
    <name evidence="8" type="ORF">CKY47_16255</name>
</gene>
<feature type="transmembrane region" description="Helical" evidence="5">
    <location>
        <begin position="308"/>
        <end position="331"/>
    </location>
</feature>
<feature type="domain" description="RDD" evidence="7">
    <location>
        <begin position="234"/>
        <end position="344"/>
    </location>
</feature>
<evidence type="ECO:0000256" key="4">
    <source>
        <dbReference type="ARBA" id="ARBA00023136"/>
    </source>
</evidence>
<evidence type="ECO:0000313" key="8">
    <source>
        <dbReference type="EMBL" id="MDQ2585504.1"/>
    </source>
</evidence>
<comment type="subcellular location">
    <subcellularLocation>
        <location evidence="1">Membrane</location>
        <topology evidence="1">Multi-pass membrane protein</topology>
    </subcellularLocation>
</comment>
<evidence type="ECO:0000256" key="2">
    <source>
        <dbReference type="ARBA" id="ARBA00022692"/>
    </source>
</evidence>
<organism evidence="8 9">
    <name type="scientific">Saccharothrix yanglingensis</name>
    <dbReference type="NCBI Taxonomy" id="659496"/>
    <lineage>
        <taxon>Bacteria</taxon>
        <taxon>Bacillati</taxon>
        <taxon>Actinomycetota</taxon>
        <taxon>Actinomycetes</taxon>
        <taxon>Pseudonocardiales</taxon>
        <taxon>Pseudonocardiaceae</taxon>
        <taxon>Saccharothrix</taxon>
    </lineage>
</organism>
<keyword evidence="2 5" id="KW-0812">Transmembrane</keyword>
<evidence type="ECO:0000256" key="5">
    <source>
        <dbReference type="SAM" id="Phobius"/>
    </source>
</evidence>
<feature type="transmembrane region" description="Helical" evidence="5">
    <location>
        <begin position="283"/>
        <end position="302"/>
    </location>
</feature>
<keyword evidence="3 5" id="KW-1133">Transmembrane helix</keyword>
<name>A0ABU0X050_9PSEU</name>
<evidence type="ECO:0000259" key="6">
    <source>
        <dbReference type="Pfam" id="PF04892"/>
    </source>
</evidence>